<dbReference type="NCBIfam" id="TIGR00879">
    <property type="entry name" value="SP"/>
    <property type="match status" value="1"/>
</dbReference>
<dbReference type="InterPro" id="IPR020846">
    <property type="entry name" value="MFS_dom"/>
</dbReference>
<gene>
    <name evidence="10" type="ORF">CERZMDRAFT_72034</name>
</gene>
<dbReference type="InterPro" id="IPR003663">
    <property type="entry name" value="Sugar/inositol_transpt"/>
</dbReference>
<dbReference type="InterPro" id="IPR036259">
    <property type="entry name" value="MFS_trans_sf"/>
</dbReference>
<keyword evidence="5 8" id="KW-1133">Transmembrane helix</keyword>
<evidence type="ECO:0000256" key="6">
    <source>
        <dbReference type="ARBA" id="ARBA00023136"/>
    </source>
</evidence>
<keyword evidence="4 8" id="KW-0812">Transmembrane</keyword>
<evidence type="ECO:0000256" key="1">
    <source>
        <dbReference type="ARBA" id="ARBA00004141"/>
    </source>
</evidence>
<dbReference type="PROSITE" id="PS50850">
    <property type="entry name" value="MFS"/>
    <property type="match status" value="1"/>
</dbReference>
<dbReference type="GO" id="GO:0016020">
    <property type="term" value="C:membrane"/>
    <property type="evidence" value="ECO:0007669"/>
    <property type="project" value="UniProtKB-SubCell"/>
</dbReference>
<evidence type="ECO:0000256" key="3">
    <source>
        <dbReference type="ARBA" id="ARBA00022448"/>
    </source>
</evidence>
<name>A0A6A6EWW7_9PEZI</name>
<dbReference type="EMBL" id="ML992712">
    <property type="protein sequence ID" value="KAF2206748.1"/>
    <property type="molecule type" value="Genomic_DNA"/>
</dbReference>
<dbReference type="InterPro" id="IPR005828">
    <property type="entry name" value="MFS_sugar_transport-like"/>
</dbReference>
<evidence type="ECO:0000259" key="9">
    <source>
        <dbReference type="PROSITE" id="PS50850"/>
    </source>
</evidence>
<feature type="transmembrane region" description="Helical" evidence="8">
    <location>
        <begin position="311"/>
        <end position="331"/>
    </location>
</feature>
<dbReference type="Pfam" id="PF00083">
    <property type="entry name" value="Sugar_tr"/>
    <property type="match status" value="1"/>
</dbReference>
<protein>
    <recommendedName>
        <fullName evidence="9">Major facilitator superfamily (MFS) profile domain-containing protein</fullName>
    </recommendedName>
</protein>
<reference evidence="10" key="1">
    <citation type="journal article" date="2020" name="Stud. Mycol.">
        <title>101 Dothideomycetes genomes: a test case for predicting lifestyles and emergence of pathogens.</title>
        <authorList>
            <person name="Haridas S."/>
            <person name="Albert R."/>
            <person name="Binder M."/>
            <person name="Bloem J."/>
            <person name="Labutti K."/>
            <person name="Salamov A."/>
            <person name="Andreopoulos B."/>
            <person name="Baker S."/>
            <person name="Barry K."/>
            <person name="Bills G."/>
            <person name="Bluhm B."/>
            <person name="Cannon C."/>
            <person name="Castanera R."/>
            <person name="Culley D."/>
            <person name="Daum C."/>
            <person name="Ezra D."/>
            <person name="Gonzalez J."/>
            <person name="Henrissat B."/>
            <person name="Kuo A."/>
            <person name="Liang C."/>
            <person name="Lipzen A."/>
            <person name="Lutzoni F."/>
            <person name="Magnuson J."/>
            <person name="Mondo S."/>
            <person name="Nolan M."/>
            <person name="Ohm R."/>
            <person name="Pangilinan J."/>
            <person name="Park H.-J."/>
            <person name="Ramirez L."/>
            <person name="Alfaro M."/>
            <person name="Sun H."/>
            <person name="Tritt A."/>
            <person name="Yoshinaga Y."/>
            <person name="Zwiers L.-H."/>
            <person name="Turgeon B."/>
            <person name="Goodwin S."/>
            <person name="Spatafora J."/>
            <person name="Crous P."/>
            <person name="Grigoriev I."/>
        </authorList>
    </citation>
    <scope>NUCLEOTIDE SEQUENCE</scope>
    <source>
        <strain evidence="10">SCOH1-5</strain>
    </source>
</reference>
<evidence type="ECO:0000256" key="2">
    <source>
        <dbReference type="ARBA" id="ARBA00010992"/>
    </source>
</evidence>
<dbReference type="PROSITE" id="PS00216">
    <property type="entry name" value="SUGAR_TRANSPORT_1"/>
    <property type="match status" value="1"/>
</dbReference>
<dbReference type="Gene3D" id="1.20.1250.20">
    <property type="entry name" value="MFS general substrate transporter like domains"/>
    <property type="match status" value="1"/>
</dbReference>
<dbReference type="InterPro" id="IPR005829">
    <property type="entry name" value="Sugar_transporter_CS"/>
</dbReference>
<dbReference type="GO" id="GO:0005351">
    <property type="term" value="F:carbohydrate:proton symporter activity"/>
    <property type="evidence" value="ECO:0007669"/>
    <property type="project" value="TreeGrafter"/>
</dbReference>
<keyword evidence="3 7" id="KW-0813">Transport</keyword>
<feature type="transmembrane region" description="Helical" evidence="8">
    <location>
        <begin position="371"/>
        <end position="393"/>
    </location>
</feature>
<proteinExistence type="inferred from homology"/>
<comment type="subcellular location">
    <subcellularLocation>
        <location evidence="1">Membrane</location>
        <topology evidence="1">Multi-pass membrane protein</topology>
    </subcellularLocation>
</comment>
<keyword evidence="6 8" id="KW-0472">Membrane</keyword>
<dbReference type="AlphaFoldDB" id="A0A6A6EWW7"/>
<feature type="transmembrane region" description="Helical" evidence="8">
    <location>
        <begin position="338"/>
        <end position="359"/>
    </location>
</feature>
<feature type="transmembrane region" description="Helical" evidence="8">
    <location>
        <begin position="93"/>
        <end position="113"/>
    </location>
</feature>
<evidence type="ECO:0000256" key="5">
    <source>
        <dbReference type="ARBA" id="ARBA00022989"/>
    </source>
</evidence>
<evidence type="ECO:0000256" key="8">
    <source>
        <dbReference type="SAM" id="Phobius"/>
    </source>
</evidence>
<organism evidence="10 11">
    <name type="scientific">Cercospora zeae-maydis SCOH1-5</name>
    <dbReference type="NCBI Taxonomy" id="717836"/>
    <lineage>
        <taxon>Eukaryota</taxon>
        <taxon>Fungi</taxon>
        <taxon>Dikarya</taxon>
        <taxon>Ascomycota</taxon>
        <taxon>Pezizomycotina</taxon>
        <taxon>Dothideomycetes</taxon>
        <taxon>Dothideomycetidae</taxon>
        <taxon>Mycosphaerellales</taxon>
        <taxon>Mycosphaerellaceae</taxon>
        <taxon>Cercospora</taxon>
    </lineage>
</organism>
<feature type="transmembrane region" description="Helical" evidence="8">
    <location>
        <begin position="433"/>
        <end position="454"/>
    </location>
</feature>
<feature type="domain" description="Major facilitator superfamily (MFS) profile" evidence="9">
    <location>
        <begin position="15"/>
        <end position="458"/>
    </location>
</feature>
<feature type="transmembrane region" description="Helical" evidence="8">
    <location>
        <begin position="273"/>
        <end position="291"/>
    </location>
</feature>
<keyword evidence="11" id="KW-1185">Reference proteome</keyword>
<dbReference type="PRINTS" id="PR00171">
    <property type="entry name" value="SUGRTRNSPORT"/>
</dbReference>
<dbReference type="Proteomes" id="UP000799539">
    <property type="component" value="Unassembled WGS sequence"/>
</dbReference>
<dbReference type="InterPro" id="IPR050360">
    <property type="entry name" value="MFS_Sugar_Transporters"/>
</dbReference>
<comment type="similarity">
    <text evidence="2 7">Belongs to the major facilitator superfamily. Sugar transporter (TC 2.A.1.1) family.</text>
</comment>
<dbReference type="SUPFAM" id="SSF103473">
    <property type="entry name" value="MFS general substrate transporter"/>
    <property type="match status" value="1"/>
</dbReference>
<dbReference type="PANTHER" id="PTHR48022">
    <property type="entry name" value="PLASTIDIC GLUCOSE TRANSPORTER 4"/>
    <property type="match status" value="1"/>
</dbReference>
<dbReference type="OrthoDB" id="6612291at2759"/>
<evidence type="ECO:0000313" key="10">
    <source>
        <dbReference type="EMBL" id="KAF2206748.1"/>
    </source>
</evidence>
<sequence>MAGLKLRGKRLRIALALTGAAAWILQGYDQALMNGLLTLPTFVHQFPEIDTSTPALKNKHSTLQGTAVALYEVGAAFGALACFFFGERYGRKWTTFGGAVVVLVGVVLQSTAYSLAQLIVARIVTGLGVGSFTATIPTWVGESSDAHQRGGLIMLEGSAAIFGVMFVGWLEFGLYFARRSSANFRFPIAFQAFFPIIVMIMVPMLEESPRWLAGQDRYEEARTVLSKLEDEPEDSEFVAEQLLIIRQSLELENQGHSGNPFARTKNGHLNRTLIAIGVNILAQMSGVNVITFYSNTILQQRLGYSAVLSRIISSCLQTWQFIMATAAVFLIDRFGRRRLLITGAFLMCVANAGLAGLQSDVTNKTAAGCSLLFYFLALGAFPIGLFLIPFMYSSEIAPLRIRAKVTAMSGCSNWLFNFMVAEVTPIAFDHIEWKYYLIYVCTNFLSVIVFYLFLPETKNRSLEEIDAFFLRSTNPLQPVKVAQTLPEDVPVDIVSTEKGGVNAEQVEKI</sequence>
<evidence type="ECO:0000313" key="11">
    <source>
        <dbReference type="Proteomes" id="UP000799539"/>
    </source>
</evidence>
<dbReference type="PANTHER" id="PTHR48022:SF68">
    <property type="entry name" value="MAJOR FACILITATOR SUPERFAMILY (MFS) PROFILE DOMAIN-CONTAINING PROTEIN-RELATED"/>
    <property type="match status" value="1"/>
</dbReference>
<accession>A0A6A6EWW7</accession>
<feature type="transmembrane region" description="Helical" evidence="8">
    <location>
        <begin position="152"/>
        <end position="176"/>
    </location>
</feature>
<feature type="transmembrane region" description="Helical" evidence="8">
    <location>
        <begin position="188"/>
        <end position="205"/>
    </location>
</feature>
<evidence type="ECO:0000256" key="4">
    <source>
        <dbReference type="ARBA" id="ARBA00022692"/>
    </source>
</evidence>
<evidence type="ECO:0000256" key="7">
    <source>
        <dbReference type="RuleBase" id="RU003346"/>
    </source>
</evidence>
<feature type="transmembrane region" description="Helical" evidence="8">
    <location>
        <begin position="68"/>
        <end position="86"/>
    </location>
</feature>